<protein>
    <submittedName>
        <fullName evidence="2">Uncharacterized protein</fullName>
    </submittedName>
</protein>
<evidence type="ECO:0000313" key="3">
    <source>
        <dbReference type="Proteomes" id="UP000305906"/>
    </source>
</evidence>
<feature type="transmembrane region" description="Helical" evidence="1">
    <location>
        <begin position="20"/>
        <end position="42"/>
    </location>
</feature>
<sequence>MDRRNWAWLPGRLRFRVLGLIDVVALWALVATLVGAGAWWGLDTYQENRDYCTQNEELRRVGAGEECIGVTAAAYPFDQDLADVLGRIEDENEAARESGKPTVSVAVVMPYTSRTPGAAMSKDLIRHSLQGAYLAQRGHNHGPATGDTAVQLLFANVGEDLSRWRTVTDELAARRDGESPLVAAIGLPNSDAATLTAVRRGLGPAQIPAVSAVLSSREMEHPYLLKVSPSTDQLVDALKRYVSANKVNREDTFMIADERDDNYVANLRRVFRQEFGAQYGITDDEVQRRTETYQGIKGPAEGTPQIFRRAVSAMCAVGARTVFLAGRDADLPPFLETIDRTRSCDRGPDDEPTRILRVSTGRDPVTETAEMRAIAERNNLEIVTAAAVDAPRWRAARSGDEQVPKAFALFADSYDRYFGEEKTNALGDGYAVMYHDALTAVGTAVTEARDNGINTVDHNDVYNELRRGSPGGNCAAGCVPGASGVFTFADESIGTDEGARHAAATGLWPVCKPVPVVTFPKELRSRSPLYRTYQEQGENTCPRP</sequence>
<dbReference type="AlphaFoldDB" id="A0A5R9FG40"/>
<keyword evidence="3" id="KW-1185">Reference proteome</keyword>
<dbReference type="SUPFAM" id="SSF53822">
    <property type="entry name" value="Periplasmic binding protein-like I"/>
    <property type="match status" value="1"/>
</dbReference>
<dbReference type="Gene3D" id="3.40.50.2300">
    <property type="match status" value="1"/>
</dbReference>
<organism evidence="2 3">
    <name type="scientific">Streptomyces montanus</name>
    <dbReference type="NCBI Taxonomy" id="2580423"/>
    <lineage>
        <taxon>Bacteria</taxon>
        <taxon>Bacillati</taxon>
        <taxon>Actinomycetota</taxon>
        <taxon>Actinomycetes</taxon>
        <taxon>Kitasatosporales</taxon>
        <taxon>Streptomycetaceae</taxon>
        <taxon>Streptomyces</taxon>
    </lineage>
</organism>
<keyword evidence="1" id="KW-0812">Transmembrane</keyword>
<name>A0A5R9FG40_9ACTN</name>
<dbReference type="EMBL" id="VBZC01000037">
    <property type="protein sequence ID" value="TLS42757.1"/>
    <property type="molecule type" value="Genomic_DNA"/>
</dbReference>
<gene>
    <name evidence="2" type="ORF">FE633_29340</name>
</gene>
<keyword evidence="1" id="KW-1133">Transmembrane helix</keyword>
<comment type="caution">
    <text evidence="2">The sequence shown here is derived from an EMBL/GenBank/DDBJ whole genome shotgun (WGS) entry which is preliminary data.</text>
</comment>
<dbReference type="InterPro" id="IPR028082">
    <property type="entry name" value="Peripla_BP_I"/>
</dbReference>
<evidence type="ECO:0000313" key="2">
    <source>
        <dbReference type="EMBL" id="TLS42757.1"/>
    </source>
</evidence>
<accession>A0A5R9FG40</accession>
<reference evidence="2 3" key="1">
    <citation type="submission" date="2019-05" db="EMBL/GenBank/DDBJ databases">
        <title>Streptomyces sp. NEAU-C151, a novel actinomycete isolated from soil.</title>
        <authorList>
            <person name="Han L."/>
            <person name="Jiang H."/>
        </authorList>
    </citation>
    <scope>NUCLEOTIDE SEQUENCE [LARGE SCALE GENOMIC DNA]</scope>
    <source>
        <strain evidence="2 3">NEAU-C151</strain>
    </source>
</reference>
<keyword evidence="1" id="KW-0472">Membrane</keyword>
<proteinExistence type="predicted"/>
<dbReference type="Proteomes" id="UP000305906">
    <property type="component" value="Unassembled WGS sequence"/>
</dbReference>
<evidence type="ECO:0000256" key="1">
    <source>
        <dbReference type="SAM" id="Phobius"/>
    </source>
</evidence>
<dbReference type="RefSeq" id="WP_138048200.1">
    <property type="nucleotide sequence ID" value="NZ_VBZC01000037.1"/>
</dbReference>